<sequence length="414" mass="47592">MKYRIIFIQILVFLSAISCVSKHKKQASNIIVDSVEVARISDLTKEFTLNDSDEDVQVFTMKIGNDPDKSHLTASFPVTKYPFINESEGDFTQHLIDDFRSEQKELDDSSVSHLDFNQHFEIKYRSNELMVFLYTRSISFGNNYEDTSHASLFDLKNERKLFPSDLFESDEAFTSFAEEVRLKAEKAVRERFNERGAFANQEERDVVWKEILPLIEKGTKPSNENYDGLYLNAAKQWYVNFDKYQIANGSMGSFVIELPQELMRKYISKALVRMLLETHEEEAAIVDDEVEIIPQSAEPVIKEIDPEAPCVALTFDDGPSVYTPKLLDILKEENVKATFFVLGKSAAVQKKTMKRMAEEGHNIGNHSYDHKNFAKISEEEAHRQITLTDQIVQDITSARPTYFRFPYGAFTKTS</sequence>
<dbReference type="CDD" id="cd10917">
    <property type="entry name" value="CE4_NodB_like_6s_7s"/>
    <property type="match status" value="1"/>
</dbReference>
<dbReference type="Pfam" id="PF11738">
    <property type="entry name" value="DUF3298"/>
    <property type="match status" value="1"/>
</dbReference>
<dbReference type="PROSITE" id="PS51257">
    <property type="entry name" value="PROKAR_LIPOPROTEIN"/>
    <property type="match status" value="1"/>
</dbReference>
<proteinExistence type="predicted"/>
<keyword evidence="2" id="KW-0326">Glycosidase</keyword>
<keyword evidence="2" id="KW-0119">Carbohydrate metabolism</keyword>
<gene>
    <name evidence="2" type="primary">xynD</name>
    <name evidence="2" type="ORF">NCTC13100_01642</name>
</gene>
<dbReference type="GO" id="GO:0016798">
    <property type="term" value="F:hydrolase activity, acting on glycosyl bonds"/>
    <property type="evidence" value="ECO:0007669"/>
    <property type="project" value="UniProtKB-KW"/>
</dbReference>
<reference evidence="2 3" key="1">
    <citation type="submission" date="2018-06" db="EMBL/GenBank/DDBJ databases">
        <authorList>
            <consortium name="Pathogen Informatics"/>
            <person name="Doyle S."/>
        </authorList>
    </citation>
    <scope>NUCLEOTIDE SEQUENCE [LARGE SCALE GENOMIC DNA]</scope>
    <source>
        <strain evidence="2 3">NCTC13100</strain>
    </source>
</reference>
<protein>
    <submittedName>
        <fullName evidence="2">Bifunctional xylanase/deacetylase</fullName>
    </submittedName>
</protein>
<feature type="domain" description="NodB homology" evidence="1">
    <location>
        <begin position="309"/>
        <end position="414"/>
    </location>
</feature>
<evidence type="ECO:0000313" key="3">
    <source>
        <dbReference type="Proteomes" id="UP000254263"/>
    </source>
</evidence>
<dbReference type="SUPFAM" id="SSF88713">
    <property type="entry name" value="Glycoside hydrolase/deacetylase"/>
    <property type="match status" value="1"/>
</dbReference>
<dbReference type="GO" id="GO:0016810">
    <property type="term" value="F:hydrolase activity, acting on carbon-nitrogen (but not peptide) bonds"/>
    <property type="evidence" value="ECO:0007669"/>
    <property type="project" value="InterPro"/>
</dbReference>
<accession>A0A379DJE4</accession>
<dbReference type="InterPro" id="IPR037126">
    <property type="entry name" value="PdaC/RsiV-like_sf"/>
</dbReference>
<keyword evidence="2" id="KW-0858">Xylan degradation</keyword>
<dbReference type="InterPro" id="IPR011330">
    <property type="entry name" value="Glyco_hydro/deAcase_b/a-brl"/>
</dbReference>
<dbReference type="GO" id="GO:0045493">
    <property type="term" value="P:xylan catabolic process"/>
    <property type="evidence" value="ECO:0007669"/>
    <property type="project" value="UniProtKB-KW"/>
</dbReference>
<dbReference type="Pfam" id="PF01522">
    <property type="entry name" value="Polysacc_deac_1"/>
    <property type="match status" value="1"/>
</dbReference>
<dbReference type="Gene3D" id="3.90.640.20">
    <property type="entry name" value="Heat-shock cognate protein, ATPase"/>
    <property type="match status" value="1"/>
</dbReference>
<dbReference type="InterPro" id="IPR021729">
    <property type="entry name" value="DUF3298"/>
</dbReference>
<dbReference type="PANTHER" id="PTHR10587">
    <property type="entry name" value="GLYCOSYL TRANSFERASE-RELATED"/>
    <property type="match status" value="1"/>
</dbReference>
<organism evidence="2 3">
    <name type="scientific">Porphyromonas macacae</name>
    <dbReference type="NCBI Taxonomy" id="28115"/>
    <lineage>
        <taxon>Bacteria</taxon>
        <taxon>Pseudomonadati</taxon>
        <taxon>Bacteroidota</taxon>
        <taxon>Bacteroidia</taxon>
        <taxon>Bacteroidales</taxon>
        <taxon>Porphyromonadaceae</taxon>
        <taxon>Porphyromonas</taxon>
    </lineage>
</organism>
<dbReference type="AlphaFoldDB" id="A0A379DJE4"/>
<name>A0A379DJE4_9PORP</name>
<dbReference type="EMBL" id="UGTI01000001">
    <property type="protein sequence ID" value="SUB78466.1"/>
    <property type="molecule type" value="Genomic_DNA"/>
</dbReference>
<dbReference type="Proteomes" id="UP000254263">
    <property type="component" value="Unassembled WGS sequence"/>
</dbReference>
<keyword evidence="2" id="KW-0378">Hydrolase</keyword>
<dbReference type="InterPro" id="IPR050248">
    <property type="entry name" value="Polysacc_deacetylase_ArnD"/>
</dbReference>
<dbReference type="PROSITE" id="PS51677">
    <property type="entry name" value="NODB"/>
    <property type="match status" value="1"/>
</dbReference>
<keyword evidence="2" id="KW-0624">Polysaccharide degradation</keyword>
<dbReference type="InterPro" id="IPR002509">
    <property type="entry name" value="NODB_dom"/>
</dbReference>
<evidence type="ECO:0000313" key="2">
    <source>
        <dbReference type="EMBL" id="SUB78466.1"/>
    </source>
</evidence>
<dbReference type="Gene3D" id="3.20.20.370">
    <property type="entry name" value="Glycoside hydrolase/deacetylase"/>
    <property type="match status" value="1"/>
</dbReference>
<evidence type="ECO:0000259" key="1">
    <source>
        <dbReference type="PROSITE" id="PS51677"/>
    </source>
</evidence>